<feature type="transmembrane region" description="Helical" evidence="9">
    <location>
        <begin position="243"/>
        <end position="262"/>
    </location>
</feature>
<feature type="binding site" evidence="7">
    <location>
        <position position="328"/>
    </location>
    <ligand>
        <name>Na(+)</name>
        <dbReference type="ChEBI" id="CHEBI:29101"/>
        <label>1</label>
    </ligand>
</feature>
<dbReference type="Proteomes" id="UP000274131">
    <property type="component" value="Unassembled WGS sequence"/>
</dbReference>
<dbReference type="EMBL" id="UXUI01009360">
    <property type="protein sequence ID" value="VDD93551.1"/>
    <property type="molecule type" value="Genomic_DNA"/>
</dbReference>
<evidence type="ECO:0000256" key="8">
    <source>
        <dbReference type="PIRSR" id="PIRSR600175-2"/>
    </source>
</evidence>
<dbReference type="GO" id="GO:0015179">
    <property type="term" value="F:L-amino acid transmembrane transporter activity"/>
    <property type="evidence" value="ECO:0007669"/>
    <property type="project" value="TreeGrafter"/>
</dbReference>
<evidence type="ECO:0000256" key="2">
    <source>
        <dbReference type="ARBA" id="ARBA00022448"/>
    </source>
</evidence>
<keyword evidence="2" id="KW-0813">Transport</keyword>
<keyword evidence="11" id="KW-1185">Reference proteome</keyword>
<feature type="transmembrane region" description="Helical" evidence="9">
    <location>
        <begin position="415"/>
        <end position="436"/>
    </location>
</feature>
<feature type="transmembrane region" description="Helical" evidence="9">
    <location>
        <begin position="456"/>
        <end position="475"/>
    </location>
</feature>
<organism evidence="12">
    <name type="scientific">Enterobius vermicularis</name>
    <name type="common">Human pinworm</name>
    <dbReference type="NCBI Taxonomy" id="51028"/>
    <lineage>
        <taxon>Eukaryota</taxon>
        <taxon>Metazoa</taxon>
        <taxon>Ecdysozoa</taxon>
        <taxon>Nematoda</taxon>
        <taxon>Chromadorea</taxon>
        <taxon>Rhabditida</taxon>
        <taxon>Spirurina</taxon>
        <taxon>Oxyuridomorpha</taxon>
        <taxon>Oxyuroidea</taxon>
        <taxon>Oxyuridae</taxon>
        <taxon>Enterobius</taxon>
    </lineage>
</organism>
<evidence type="ECO:0000313" key="12">
    <source>
        <dbReference type="WBParaSite" id="EVEC_0000885001-mRNA-1"/>
    </source>
</evidence>
<feature type="transmembrane region" description="Helical" evidence="9">
    <location>
        <begin position="585"/>
        <end position="605"/>
    </location>
</feature>
<dbReference type="SUPFAM" id="SSF161070">
    <property type="entry name" value="SNF-like"/>
    <property type="match status" value="1"/>
</dbReference>
<dbReference type="InterPro" id="IPR000175">
    <property type="entry name" value="Na/ntran_symport"/>
</dbReference>
<reference evidence="10 11" key="2">
    <citation type="submission" date="2018-10" db="EMBL/GenBank/DDBJ databases">
        <authorList>
            <consortium name="Pathogen Informatics"/>
        </authorList>
    </citation>
    <scope>NUCLEOTIDE SEQUENCE [LARGE SCALE GENOMIC DNA]</scope>
</reference>
<gene>
    <name evidence="10" type="ORF">EVEC_LOCUS8302</name>
</gene>
<feature type="transmembrane region" description="Helical" evidence="9">
    <location>
        <begin position="354"/>
        <end position="379"/>
    </location>
</feature>
<dbReference type="STRING" id="51028.A0A0N4VDX2"/>
<dbReference type="PROSITE" id="PS50267">
    <property type="entry name" value="NA_NEUROTRAN_SYMP_3"/>
    <property type="match status" value="1"/>
</dbReference>
<feature type="transmembrane region" description="Helical" evidence="9">
    <location>
        <begin position="107"/>
        <end position="132"/>
    </location>
</feature>
<evidence type="ECO:0000256" key="5">
    <source>
        <dbReference type="ARBA" id="ARBA00022989"/>
    </source>
</evidence>
<evidence type="ECO:0000313" key="11">
    <source>
        <dbReference type="Proteomes" id="UP000274131"/>
    </source>
</evidence>
<evidence type="ECO:0000256" key="4">
    <source>
        <dbReference type="ARBA" id="ARBA00022847"/>
    </source>
</evidence>
<evidence type="ECO:0000256" key="1">
    <source>
        <dbReference type="ARBA" id="ARBA00004141"/>
    </source>
</evidence>
<dbReference type="WBParaSite" id="EVEC_0000885001-mRNA-1">
    <property type="protein sequence ID" value="EVEC_0000885001-mRNA-1"/>
    <property type="gene ID" value="EVEC_0000885001"/>
</dbReference>
<feature type="disulfide bond" evidence="8">
    <location>
        <begin position="197"/>
        <end position="208"/>
    </location>
</feature>
<keyword evidence="3 9" id="KW-0812">Transmembrane</keyword>
<keyword evidence="7" id="KW-0915">Sodium</keyword>
<sequence length="767" mass="86637">MDDLVLQLRQLVDTDPSEAACIFVQAKSILDETDRLISSKLPITSSFVQQQQQQPTNATSSATVLPKNEAAWRQSRMALMKRNFCRNRILPEKTVQSFHLFFFCLNYWVFLIPYFVSLALFGLPFVFLHLCIGQYSGQSAIGAFRQLMPVASGIGWALVILAFPVSVYYNIIVAWSIYYFWFSLRGFFTGGLPWSHCNPDWPKNTPCCVLQTSSDCFSRLHAISSPEAYFHESCVLDPTLGPIQGHLVLALAFAWIFVFFGVFKGVGSIGWSVMITSTLPYFLMIILLIRGMSLPGADKGLAFLFKPDIDKIWSIPMWKAAAEQVFYSLGIDAGPLISMAAFSRYRNNIYRDAVIVVILNTFTSILAAMVIFSFIGFLAQNQDQAVDAILRHDSLYIAFTVYPGVTSFMDTMGPLWAASFFAMLTLSAVDAEFAWLEMIISSIMKQFNLTSRRSEIRVVVGLCLSCFLCGLPLTARGGILVFHSVENMNANWNSFTLSLLQIIVVCYIYGIENFIDDIGEMLRVPTFGLYKKTKFFFGPTGGYIRWSWCLFSPFFLTFLLVASAVSYETITLEDYPLPFHYELGAWLVMFSPLAVVPIIAFGTYLRNNKVLFFQPLSSIFDASKWRHKRSGSDPEPQHRKNSDHDYMVRDLEIHSHSRSVTAFFDGSFFFYYICQCTRQKPSYSSLFRKSSPSLVDSASTELALFGAPPENPIIEKTDTVIHRQWKNDVCDIQTPYNVAKFNLAGPAVLFRDVSLVFSIVALTVSFL</sequence>
<proteinExistence type="predicted"/>
<dbReference type="AlphaFoldDB" id="A0A0N4VDX2"/>
<keyword evidence="4" id="KW-0769">Symport</keyword>
<dbReference type="Pfam" id="PF00209">
    <property type="entry name" value="SNF"/>
    <property type="match status" value="1"/>
</dbReference>
<dbReference type="PRINTS" id="PR00176">
    <property type="entry name" value="NANEUSMPORT"/>
</dbReference>
<feature type="transmembrane region" description="Helical" evidence="9">
    <location>
        <begin position="495"/>
        <end position="515"/>
    </location>
</feature>
<evidence type="ECO:0000256" key="6">
    <source>
        <dbReference type="ARBA" id="ARBA00023136"/>
    </source>
</evidence>
<feature type="binding site" evidence="7">
    <location>
        <position position="360"/>
    </location>
    <ligand>
        <name>Na(+)</name>
        <dbReference type="ChEBI" id="CHEBI:29101"/>
        <label>1</label>
    </ligand>
</feature>
<keyword evidence="7" id="KW-0479">Metal-binding</keyword>
<dbReference type="OrthoDB" id="6581954at2759"/>
<evidence type="ECO:0000256" key="9">
    <source>
        <dbReference type="SAM" id="Phobius"/>
    </source>
</evidence>
<evidence type="ECO:0000256" key="3">
    <source>
        <dbReference type="ARBA" id="ARBA00022692"/>
    </source>
</evidence>
<evidence type="ECO:0000313" key="10">
    <source>
        <dbReference type="EMBL" id="VDD93551.1"/>
    </source>
</evidence>
<dbReference type="GO" id="GO:0089718">
    <property type="term" value="P:amino acid import across plasma membrane"/>
    <property type="evidence" value="ECO:0007669"/>
    <property type="project" value="TreeGrafter"/>
</dbReference>
<feature type="transmembrane region" description="Helical" evidence="9">
    <location>
        <begin position="153"/>
        <end position="181"/>
    </location>
</feature>
<reference evidence="12" key="1">
    <citation type="submission" date="2017-02" db="UniProtKB">
        <authorList>
            <consortium name="WormBaseParasite"/>
        </authorList>
    </citation>
    <scope>IDENTIFICATION</scope>
</reference>
<dbReference type="PANTHER" id="PTHR11616">
    <property type="entry name" value="SODIUM/CHLORIDE DEPENDENT TRANSPORTER"/>
    <property type="match status" value="1"/>
</dbReference>
<name>A0A0N4VDX2_ENTVE</name>
<dbReference type="InterPro" id="IPR037272">
    <property type="entry name" value="SNS_sf"/>
</dbReference>
<protein>
    <submittedName>
        <fullName evidence="12">Transporter</fullName>
    </submittedName>
</protein>
<evidence type="ECO:0000256" key="7">
    <source>
        <dbReference type="PIRSR" id="PIRSR600175-1"/>
    </source>
</evidence>
<feature type="transmembrane region" description="Helical" evidence="9">
    <location>
        <begin position="543"/>
        <end position="565"/>
    </location>
</feature>
<dbReference type="GO" id="GO:0005283">
    <property type="term" value="F:amino acid:sodium symporter activity"/>
    <property type="evidence" value="ECO:0007669"/>
    <property type="project" value="TreeGrafter"/>
</dbReference>
<dbReference type="GO" id="GO:0005886">
    <property type="term" value="C:plasma membrane"/>
    <property type="evidence" value="ECO:0007669"/>
    <property type="project" value="TreeGrafter"/>
</dbReference>
<comment type="subcellular location">
    <subcellularLocation>
        <location evidence="1">Membrane</location>
        <topology evidence="1">Multi-pass membrane protein</topology>
    </subcellularLocation>
</comment>
<keyword evidence="6 9" id="KW-0472">Membrane</keyword>
<feature type="binding site" evidence="7">
    <location>
        <position position="430"/>
    </location>
    <ligand>
        <name>Na(+)</name>
        <dbReference type="ChEBI" id="CHEBI:29101"/>
        <label>1</label>
    </ligand>
</feature>
<dbReference type="GO" id="GO:0046872">
    <property type="term" value="F:metal ion binding"/>
    <property type="evidence" value="ECO:0007669"/>
    <property type="project" value="UniProtKB-KW"/>
</dbReference>
<keyword evidence="5 9" id="KW-1133">Transmembrane helix</keyword>
<dbReference type="PANTHER" id="PTHR11616:SF324">
    <property type="entry name" value="SODIUM-DEPENDENT TRANSPORTER SNF-12"/>
    <property type="match status" value="1"/>
</dbReference>
<dbReference type="CDD" id="cd10324">
    <property type="entry name" value="SLC6sbd"/>
    <property type="match status" value="1"/>
</dbReference>
<accession>A0A0N4VDX2</accession>
<feature type="transmembrane region" description="Helical" evidence="9">
    <location>
        <begin position="269"/>
        <end position="289"/>
    </location>
</feature>
<keyword evidence="8" id="KW-1015">Disulfide bond</keyword>
<feature type="transmembrane region" description="Helical" evidence="9">
    <location>
        <begin position="325"/>
        <end position="342"/>
    </location>
</feature>